<proteinExistence type="predicted"/>
<comment type="caution">
    <text evidence="1">The sequence shown here is derived from an EMBL/GenBank/DDBJ whole genome shotgun (WGS) entry which is preliminary data.</text>
</comment>
<dbReference type="Proteomes" id="UP001597112">
    <property type="component" value="Unassembled WGS sequence"/>
</dbReference>
<keyword evidence="2" id="KW-1185">Reference proteome</keyword>
<sequence>MAKGLIRLCYAKVIDASASGTWEKYVFDDTYREFFMQAQYYNQQQKFSSFREILENDPKADRLHALVSTAAIGYLRQLNERIPDVTNVSGKVFIPFKNFRFEIMQSHVKDKYQHKIAIHFYSEVLTWIDTVQNMFLLAIGDQRDALRNGQMIDTEMVAWRPNLGISAFQLAAAVQTIDAHVQEGSDLKL</sequence>
<name>A0ABW3K4K9_9BACT</name>
<reference evidence="2" key="1">
    <citation type="journal article" date="2019" name="Int. J. Syst. Evol. Microbiol.">
        <title>The Global Catalogue of Microorganisms (GCM) 10K type strain sequencing project: providing services to taxonomists for standard genome sequencing and annotation.</title>
        <authorList>
            <consortium name="The Broad Institute Genomics Platform"/>
            <consortium name="The Broad Institute Genome Sequencing Center for Infectious Disease"/>
            <person name="Wu L."/>
            <person name="Ma J."/>
        </authorList>
    </citation>
    <scope>NUCLEOTIDE SEQUENCE [LARGE SCALE GENOMIC DNA]</scope>
    <source>
        <strain evidence="2">CCUG 58938</strain>
    </source>
</reference>
<accession>A0ABW3K4K9</accession>
<dbReference type="EMBL" id="JBHTKA010000007">
    <property type="protein sequence ID" value="MFD1001192.1"/>
    <property type="molecule type" value="Genomic_DNA"/>
</dbReference>
<protein>
    <submittedName>
        <fullName evidence="1">Uncharacterized protein</fullName>
    </submittedName>
</protein>
<evidence type="ECO:0000313" key="1">
    <source>
        <dbReference type="EMBL" id="MFD1001192.1"/>
    </source>
</evidence>
<dbReference type="RefSeq" id="WP_377580639.1">
    <property type="nucleotide sequence ID" value="NZ_JBHTKA010000007.1"/>
</dbReference>
<organism evidence="1 2">
    <name type="scientific">Ohtaekwangia kribbensis</name>
    <dbReference type="NCBI Taxonomy" id="688913"/>
    <lineage>
        <taxon>Bacteria</taxon>
        <taxon>Pseudomonadati</taxon>
        <taxon>Bacteroidota</taxon>
        <taxon>Cytophagia</taxon>
        <taxon>Cytophagales</taxon>
        <taxon>Fulvivirgaceae</taxon>
        <taxon>Ohtaekwangia</taxon>
    </lineage>
</organism>
<evidence type="ECO:0000313" key="2">
    <source>
        <dbReference type="Proteomes" id="UP001597112"/>
    </source>
</evidence>
<gene>
    <name evidence="1" type="ORF">ACFQ21_17825</name>
</gene>